<dbReference type="EMBL" id="BLQM01000330">
    <property type="protein sequence ID" value="GMH83541.1"/>
    <property type="molecule type" value="Genomic_DNA"/>
</dbReference>
<name>A0A9W7B3C8_9STRA</name>
<dbReference type="InterPro" id="IPR005046">
    <property type="entry name" value="DUF285"/>
</dbReference>
<gene>
    <name evidence="1" type="ORF">TL16_g09631</name>
</gene>
<protein>
    <recommendedName>
        <fullName evidence="3">BspA family leucine-rich repeat surface protein</fullName>
    </recommendedName>
</protein>
<proteinExistence type="predicted"/>
<dbReference type="NCBIfam" id="TIGR02167">
    <property type="entry name" value="Liste_lipo_26"/>
    <property type="match status" value="3"/>
</dbReference>
<sequence length="245" mass="27617">MSSMFVCAINFDQPIGGWNTSNVTMMSGVFDSSAFNHPIGDWNTSNVTDMSRMFDRASEFNQPISDWNTSNVTMMSGMFLLASKFNQPIGGWNTSSVTDMSSMFSDASSFCQDISSWTISDTIRMDHDFLGTIYSGDDIFRGTKMPVRVSCFEEWKSYKGLVKVAFARELLKMNLVLGKEENRRVAVMNIQRLVRDRCGLAQPQASPESYVHEYGNSDQVFKSVVKRLSGLEVGTTFIRHILDYV</sequence>
<organism evidence="1 2">
    <name type="scientific">Triparma laevis f. inornata</name>
    <dbReference type="NCBI Taxonomy" id="1714386"/>
    <lineage>
        <taxon>Eukaryota</taxon>
        <taxon>Sar</taxon>
        <taxon>Stramenopiles</taxon>
        <taxon>Ochrophyta</taxon>
        <taxon>Bolidophyceae</taxon>
        <taxon>Parmales</taxon>
        <taxon>Triparmaceae</taxon>
        <taxon>Triparma</taxon>
    </lineage>
</organism>
<dbReference type="AlphaFoldDB" id="A0A9W7B3C8"/>
<accession>A0A9W7B3C8</accession>
<comment type="caution">
    <text evidence="1">The sequence shown here is derived from an EMBL/GenBank/DDBJ whole genome shotgun (WGS) entry which is preliminary data.</text>
</comment>
<evidence type="ECO:0008006" key="3">
    <source>
        <dbReference type="Google" id="ProtNLM"/>
    </source>
</evidence>
<dbReference type="InterPro" id="IPR011889">
    <property type="entry name" value="Liste_lipo_26"/>
</dbReference>
<dbReference type="Proteomes" id="UP001162640">
    <property type="component" value="Unassembled WGS sequence"/>
</dbReference>
<dbReference type="Pfam" id="PF03382">
    <property type="entry name" value="DUF285"/>
    <property type="match status" value="1"/>
</dbReference>
<evidence type="ECO:0000313" key="2">
    <source>
        <dbReference type="Proteomes" id="UP001162640"/>
    </source>
</evidence>
<reference evidence="2" key="1">
    <citation type="journal article" date="2023" name="Commun. Biol.">
        <title>Genome analysis of Parmales, the sister group of diatoms, reveals the evolutionary specialization of diatoms from phago-mixotrophs to photoautotrophs.</title>
        <authorList>
            <person name="Ban H."/>
            <person name="Sato S."/>
            <person name="Yoshikawa S."/>
            <person name="Yamada K."/>
            <person name="Nakamura Y."/>
            <person name="Ichinomiya M."/>
            <person name="Sato N."/>
            <person name="Blanc-Mathieu R."/>
            <person name="Endo H."/>
            <person name="Kuwata A."/>
            <person name="Ogata H."/>
        </authorList>
    </citation>
    <scope>NUCLEOTIDE SEQUENCE [LARGE SCALE GENOMIC DNA]</scope>
</reference>
<evidence type="ECO:0000313" key="1">
    <source>
        <dbReference type="EMBL" id="GMH83541.1"/>
    </source>
</evidence>